<accession>A0A834W7P9</accession>
<sequence>MADTNRDGGNMIFMVHGQQRHQSPSSSSHSH</sequence>
<protein>
    <submittedName>
        <fullName evidence="2">Uncharacterized protein</fullName>
    </submittedName>
</protein>
<comment type="caution">
    <text evidence="2">The sequence shown here is derived from an EMBL/GenBank/DDBJ whole genome shotgun (WGS) entry which is preliminary data.</text>
</comment>
<dbReference type="AlphaFoldDB" id="A0A834W7P9"/>
<feature type="compositionally biased region" description="Low complexity" evidence="1">
    <location>
        <begin position="20"/>
        <end position="31"/>
    </location>
</feature>
<evidence type="ECO:0000256" key="1">
    <source>
        <dbReference type="SAM" id="MobiDB-lite"/>
    </source>
</evidence>
<evidence type="ECO:0000313" key="3">
    <source>
        <dbReference type="Proteomes" id="UP000634136"/>
    </source>
</evidence>
<dbReference type="EMBL" id="JAAIUW010000010">
    <property type="protein sequence ID" value="KAF7811473.1"/>
    <property type="molecule type" value="Genomic_DNA"/>
</dbReference>
<keyword evidence="3" id="KW-1185">Reference proteome</keyword>
<feature type="region of interest" description="Disordered" evidence="1">
    <location>
        <begin position="1"/>
        <end position="31"/>
    </location>
</feature>
<evidence type="ECO:0000313" key="2">
    <source>
        <dbReference type="EMBL" id="KAF7811473.1"/>
    </source>
</evidence>
<name>A0A834W7P9_9FABA</name>
<organism evidence="2 3">
    <name type="scientific">Senna tora</name>
    <dbReference type="NCBI Taxonomy" id="362788"/>
    <lineage>
        <taxon>Eukaryota</taxon>
        <taxon>Viridiplantae</taxon>
        <taxon>Streptophyta</taxon>
        <taxon>Embryophyta</taxon>
        <taxon>Tracheophyta</taxon>
        <taxon>Spermatophyta</taxon>
        <taxon>Magnoliopsida</taxon>
        <taxon>eudicotyledons</taxon>
        <taxon>Gunneridae</taxon>
        <taxon>Pentapetalae</taxon>
        <taxon>rosids</taxon>
        <taxon>fabids</taxon>
        <taxon>Fabales</taxon>
        <taxon>Fabaceae</taxon>
        <taxon>Caesalpinioideae</taxon>
        <taxon>Cassia clade</taxon>
        <taxon>Senna</taxon>
    </lineage>
</organism>
<reference evidence="2" key="1">
    <citation type="submission" date="2020-09" db="EMBL/GenBank/DDBJ databases">
        <title>Genome-Enabled Discovery of Anthraquinone Biosynthesis in Senna tora.</title>
        <authorList>
            <person name="Kang S.-H."/>
            <person name="Pandey R.P."/>
            <person name="Lee C.-M."/>
            <person name="Sim J.-S."/>
            <person name="Jeong J.-T."/>
            <person name="Choi B.-S."/>
            <person name="Jung M."/>
            <person name="Ginzburg D."/>
            <person name="Zhao K."/>
            <person name="Won S.Y."/>
            <person name="Oh T.-J."/>
            <person name="Yu Y."/>
            <person name="Kim N.-H."/>
            <person name="Lee O.R."/>
            <person name="Lee T.-H."/>
            <person name="Bashyal P."/>
            <person name="Kim T.-S."/>
            <person name="Lee W.-H."/>
            <person name="Kawkins C."/>
            <person name="Kim C.-K."/>
            <person name="Kim J.S."/>
            <person name="Ahn B.O."/>
            <person name="Rhee S.Y."/>
            <person name="Sohng J.K."/>
        </authorList>
    </citation>
    <scope>NUCLEOTIDE SEQUENCE</scope>
    <source>
        <tissue evidence="2">Leaf</tissue>
    </source>
</reference>
<gene>
    <name evidence="2" type="ORF">G2W53_032449</name>
</gene>
<dbReference type="Proteomes" id="UP000634136">
    <property type="component" value="Unassembled WGS sequence"/>
</dbReference>
<proteinExistence type="predicted"/>